<evidence type="ECO:0000313" key="3">
    <source>
        <dbReference type="Proteomes" id="UP000091820"/>
    </source>
</evidence>
<dbReference type="AlphaFoldDB" id="A0A1A9WPG0"/>
<feature type="transmembrane region" description="Helical" evidence="1">
    <location>
        <begin position="12"/>
        <end position="32"/>
    </location>
</feature>
<evidence type="ECO:0000313" key="2">
    <source>
        <dbReference type="EnsemblMetazoa" id="GBRI027082-PA"/>
    </source>
</evidence>
<keyword evidence="1" id="KW-0812">Transmembrane</keyword>
<reference evidence="2" key="2">
    <citation type="submission" date="2020-05" db="UniProtKB">
        <authorList>
            <consortium name="EnsemblMetazoa"/>
        </authorList>
    </citation>
    <scope>IDENTIFICATION</scope>
    <source>
        <strain evidence="2">IAEA</strain>
    </source>
</reference>
<name>A0A1A9WPG0_9MUSC</name>
<dbReference type="Proteomes" id="UP000091820">
    <property type="component" value="Unassembled WGS sequence"/>
</dbReference>
<protein>
    <submittedName>
        <fullName evidence="2">Uncharacterized protein</fullName>
    </submittedName>
</protein>
<proteinExistence type="predicted"/>
<dbReference type="EnsemblMetazoa" id="GBRI027082-RA">
    <property type="protein sequence ID" value="GBRI027082-PA"/>
    <property type="gene ID" value="GBRI027082"/>
</dbReference>
<keyword evidence="1" id="KW-1133">Transmembrane helix</keyword>
<organism evidence="2 3">
    <name type="scientific">Glossina brevipalpis</name>
    <dbReference type="NCBI Taxonomy" id="37001"/>
    <lineage>
        <taxon>Eukaryota</taxon>
        <taxon>Metazoa</taxon>
        <taxon>Ecdysozoa</taxon>
        <taxon>Arthropoda</taxon>
        <taxon>Hexapoda</taxon>
        <taxon>Insecta</taxon>
        <taxon>Pterygota</taxon>
        <taxon>Neoptera</taxon>
        <taxon>Endopterygota</taxon>
        <taxon>Diptera</taxon>
        <taxon>Brachycera</taxon>
        <taxon>Muscomorpha</taxon>
        <taxon>Hippoboscoidea</taxon>
        <taxon>Glossinidae</taxon>
        <taxon>Glossina</taxon>
    </lineage>
</organism>
<accession>A0A1A9WPG0</accession>
<keyword evidence="1" id="KW-0472">Membrane</keyword>
<sequence length="145" mass="16716">MTRTGSDNRNLLHLRGVTIFIFNFMITCISTSDVITVLEVLTDSQLAVEVQAELRVTLFYLHEGNKLILISFTYERVKISLYQKLQLKEIYSVTKEHNISTLRALLQSVYLEPYRNKIENLLNISVLGCTIVLRSSNCIHARSYM</sequence>
<dbReference type="VEuPathDB" id="VectorBase:GBRI027082"/>
<keyword evidence="3" id="KW-1185">Reference proteome</keyword>
<evidence type="ECO:0000256" key="1">
    <source>
        <dbReference type="SAM" id="Phobius"/>
    </source>
</evidence>
<reference evidence="3" key="1">
    <citation type="submission" date="2014-03" db="EMBL/GenBank/DDBJ databases">
        <authorList>
            <person name="Aksoy S."/>
            <person name="Warren W."/>
            <person name="Wilson R.K."/>
        </authorList>
    </citation>
    <scope>NUCLEOTIDE SEQUENCE [LARGE SCALE GENOMIC DNA]</scope>
    <source>
        <strain evidence="3">IAEA</strain>
    </source>
</reference>